<dbReference type="InterPro" id="IPR001478">
    <property type="entry name" value="PDZ"/>
</dbReference>
<dbReference type="Proteomes" id="UP001342826">
    <property type="component" value="Unassembled WGS sequence"/>
</dbReference>
<evidence type="ECO:0000256" key="2">
    <source>
        <dbReference type="ARBA" id="ARBA00022670"/>
    </source>
</evidence>
<dbReference type="EMBL" id="JARTFS010000013">
    <property type="protein sequence ID" value="MED4402711.1"/>
    <property type="molecule type" value="Genomic_DNA"/>
</dbReference>
<evidence type="ECO:0000313" key="9">
    <source>
        <dbReference type="Proteomes" id="UP001342826"/>
    </source>
</evidence>
<dbReference type="PANTHER" id="PTHR32060:SF22">
    <property type="entry name" value="CARBOXYL-TERMINAL-PROCESSING PEPTIDASE 3, CHLOROPLASTIC"/>
    <property type="match status" value="1"/>
</dbReference>
<dbReference type="SUPFAM" id="SSF50156">
    <property type="entry name" value="PDZ domain-like"/>
    <property type="match status" value="1"/>
</dbReference>
<keyword evidence="6" id="KW-0732">Signal</keyword>
<evidence type="ECO:0000259" key="7">
    <source>
        <dbReference type="PROSITE" id="PS50106"/>
    </source>
</evidence>
<dbReference type="InterPro" id="IPR005151">
    <property type="entry name" value="Tail-specific_protease"/>
</dbReference>
<evidence type="ECO:0000256" key="5">
    <source>
        <dbReference type="RuleBase" id="RU004404"/>
    </source>
</evidence>
<name>A0ABU6P026_9BACI</name>
<dbReference type="SMART" id="SM00245">
    <property type="entry name" value="TSPc"/>
    <property type="match status" value="1"/>
</dbReference>
<evidence type="ECO:0000256" key="6">
    <source>
        <dbReference type="SAM" id="SignalP"/>
    </source>
</evidence>
<keyword evidence="4 5" id="KW-0720">Serine protease</keyword>
<dbReference type="Gene3D" id="3.90.226.10">
    <property type="entry name" value="2-enoyl-CoA Hydratase, Chain A, domain 1"/>
    <property type="match status" value="1"/>
</dbReference>
<evidence type="ECO:0000256" key="1">
    <source>
        <dbReference type="ARBA" id="ARBA00009179"/>
    </source>
</evidence>
<organism evidence="8 9">
    <name type="scientific">Metabacillus fastidiosus</name>
    <dbReference type="NCBI Taxonomy" id="1458"/>
    <lineage>
        <taxon>Bacteria</taxon>
        <taxon>Bacillati</taxon>
        <taxon>Bacillota</taxon>
        <taxon>Bacilli</taxon>
        <taxon>Bacillales</taxon>
        <taxon>Bacillaceae</taxon>
        <taxon>Metabacillus</taxon>
    </lineage>
</organism>
<dbReference type="Pfam" id="PF17820">
    <property type="entry name" value="PDZ_6"/>
    <property type="match status" value="1"/>
</dbReference>
<proteinExistence type="inferred from homology"/>
<dbReference type="CDD" id="cd07560">
    <property type="entry name" value="Peptidase_S41_CPP"/>
    <property type="match status" value="1"/>
</dbReference>
<dbReference type="SUPFAM" id="SSF52096">
    <property type="entry name" value="ClpP/crotonase"/>
    <property type="match status" value="1"/>
</dbReference>
<dbReference type="Pfam" id="PF03572">
    <property type="entry name" value="Peptidase_S41"/>
    <property type="match status" value="1"/>
</dbReference>
<evidence type="ECO:0000256" key="3">
    <source>
        <dbReference type="ARBA" id="ARBA00022801"/>
    </source>
</evidence>
<dbReference type="InterPro" id="IPR004447">
    <property type="entry name" value="Peptidase_S41A"/>
</dbReference>
<dbReference type="InterPro" id="IPR036034">
    <property type="entry name" value="PDZ_sf"/>
</dbReference>
<accession>A0ABU6P026</accession>
<evidence type="ECO:0000256" key="4">
    <source>
        <dbReference type="ARBA" id="ARBA00022825"/>
    </source>
</evidence>
<sequence>MKKFKSLLLLIIAVTLVFSQVPAVLAAEPIDEVRDLIKDYYVEEVPLSVLSKPSIKEITKELDPYSVHMTKEEFDRFMNSINQKLTGIGVVLEEHEKGVRVVQSIPAGPADQAGLRAGDIIIDVNGMSLAGKSAQTAASYMTGEAGTSVSISFLQQETGLVLTKTIIRKEISLQNVEIKWLGGNIGYIRLNSFSEDAAEQLQKGIQTLDRAKGFIFDLRNNGGGYVSAAQEALGLFPNVGFAFQLRERNQEPEIYEALEQDIQFSAPVHVLVNKNTASASEMLSASIKEQKGAILYGQKTYGKGSTQFFFNLSDESVLKLTTAKFYSPNGTEINHVGVTPNITTEVGEELAAAHKDHLIKMYSSYKKLPTLAEVPVTKTFTITMNMDMNWNAANMKNIKLIHIGGEEKEITIQKIDDRKIKVIPKEPLLSKAKYILVINPNWKSKNNREMKSGSYVEVSVK</sequence>
<dbReference type="InterPro" id="IPR041489">
    <property type="entry name" value="PDZ_6"/>
</dbReference>
<evidence type="ECO:0000313" key="8">
    <source>
        <dbReference type="EMBL" id="MED4402711.1"/>
    </source>
</evidence>
<comment type="similarity">
    <text evidence="1 5">Belongs to the peptidase S41A family.</text>
</comment>
<keyword evidence="3 5" id="KW-0378">Hydrolase</keyword>
<dbReference type="PANTHER" id="PTHR32060">
    <property type="entry name" value="TAIL-SPECIFIC PROTEASE"/>
    <property type="match status" value="1"/>
</dbReference>
<dbReference type="RefSeq" id="WP_066234588.1">
    <property type="nucleotide sequence ID" value="NZ_JARTFQ010000004.1"/>
</dbReference>
<gene>
    <name evidence="8" type="ORF">P9271_15510</name>
</gene>
<keyword evidence="9" id="KW-1185">Reference proteome</keyword>
<dbReference type="InterPro" id="IPR029045">
    <property type="entry name" value="ClpP/crotonase-like_dom_sf"/>
</dbReference>
<dbReference type="PROSITE" id="PS50106">
    <property type="entry name" value="PDZ"/>
    <property type="match status" value="1"/>
</dbReference>
<dbReference type="Gene3D" id="3.30.750.44">
    <property type="match status" value="1"/>
</dbReference>
<protein>
    <submittedName>
        <fullName evidence="8">S41 family peptidase</fullName>
    </submittedName>
</protein>
<reference evidence="8 9" key="1">
    <citation type="submission" date="2023-03" db="EMBL/GenBank/DDBJ databases">
        <title>Bacillus Genome Sequencing.</title>
        <authorList>
            <person name="Dunlap C."/>
        </authorList>
    </citation>
    <scope>NUCLEOTIDE SEQUENCE [LARGE SCALE GENOMIC DNA]</scope>
    <source>
        <strain evidence="8 9">NRS-1717</strain>
    </source>
</reference>
<feature type="domain" description="PDZ" evidence="7">
    <location>
        <begin position="66"/>
        <end position="141"/>
    </location>
</feature>
<dbReference type="Gene3D" id="2.30.42.10">
    <property type="match status" value="1"/>
</dbReference>
<dbReference type="NCBIfam" id="TIGR00225">
    <property type="entry name" value="prc"/>
    <property type="match status" value="1"/>
</dbReference>
<keyword evidence="2 5" id="KW-0645">Protease</keyword>
<feature type="signal peptide" evidence="6">
    <location>
        <begin position="1"/>
        <end position="26"/>
    </location>
</feature>
<comment type="caution">
    <text evidence="8">The sequence shown here is derived from an EMBL/GenBank/DDBJ whole genome shotgun (WGS) entry which is preliminary data.</text>
</comment>
<dbReference type="CDD" id="cd06782">
    <property type="entry name" value="cpPDZ_CPP-like"/>
    <property type="match status" value="1"/>
</dbReference>
<dbReference type="SMART" id="SM00228">
    <property type="entry name" value="PDZ"/>
    <property type="match status" value="1"/>
</dbReference>
<dbReference type="GeneID" id="301142867"/>
<feature type="chain" id="PRO_5046316176" evidence="6">
    <location>
        <begin position="27"/>
        <end position="461"/>
    </location>
</feature>